<protein>
    <submittedName>
        <fullName evidence="1">Uncharacterized protein</fullName>
    </submittedName>
</protein>
<proteinExistence type="predicted"/>
<name>A0A381T8B0_9ZZZZ</name>
<reference evidence="1" key="1">
    <citation type="submission" date="2018-05" db="EMBL/GenBank/DDBJ databases">
        <authorList>
            <person name="Lanie J.A."/>
            <person name="Ng W.-L."/>
            <person name="Kazmierczak K.M."/>
            <person name="Andrzejewski T.M."/>
            <person name="Davidsen T.M."/>
            <person name="Wayne K.J."/>
            <person name="Tettelin H."/>
            <person name="Glass J.I."/>
            <person name="Rusch D."/>
            <person name="Podicherti R."/>
            <person name="Tsui H.-C.T."/>
            <person name="Winkler M.E."/>
        </authorList>
    </citation>
    <scope>NUCLEOTIDE SEQUENCE</scope>
</reference>
<evidence type="ECO:0000313" key="1">
    <source>
        <dbReference type="EMBL" id="SVA12402.1"/>
    </source>
</evidence>
<sequence length="26" mass="2874">MIRTCLVPTTNNELGYFGYLVEPGAD</sequence>
<dbReference type="AlphaFoldDB" id="A0A381T8B0"/>
<gene>
    <name evidence="1" type="ORF">METZ01_LOCUS65256</name>
</gene>
<dbReference type="EMBL" id="UINC01004179">
    <property type="protein sequence ID" value="SVA12402.1"/>
    <property type="molecule type" value="Genomic_DNA"/>
</dbReference>
<organism evidence="1">
    <name type="scientific">marine metagenome</name>
    <dbReference type="NCBI Taxonomy" id="408172"/>
    <lineage>
        <taxon>unclassified sequences</taxon>
        <taxon>metagenomes</taxon>
        <taxon>ecological metagenomes</taxon>
    </lineage>
</organism>
<accession>A0A381T8B0</accession>